<name>A0A2W5RHW4_9SPHN</name>
<dbReference type="InterPro" id="IPR010104">
    <property type="entry name" value="TonB_rcpt_bac"/>
</dbReference>
<keyword evidence="3" id="KW-0998">Cell outer membrane</keyword>
<evidence type="ECO:0000256" key="4">
    <source>
        <dbReference type="SAM" id="MobiDB-lite"/>
    </source>
</evidence>
<sequence length="958" mass="102532">MNTKRNLAYSTAVLALLAATPTLAQTTVVPDPQPTSPTAPDASQAPATGEDPAATQDIIVTGLRASLERAQALKKNSSSVVEAVSAEDIGKLPQSSVADSLGRLAGLAGERRSGRISGISVRGFREDFVGTTLNGRELIGIGDNRGVEYDLYPAEIVGAAVVYKTPDAGLTAMGVGGTVDIRTVRPLERKPALIANGSFEHNGQPSRNPDFSNNGYRFALSFSDKFANDTIGIALTAATTSSPVQNEFSSVWGYDSGAITSGPNAGKQVVTGYEAAARSRVLKRNTVAGVLQWRPDDKFTATVDALYIDFSDTGISRGFIEQLPVASDGSGVLAANGDLVTSARTTGYNSVLRSDPLDKQGDLFVIGGNFEYAATSNLDLKLDLSRSTSSKNDTRGESYSGLGRAGLSSQGPNTIREWTYSDRGLMFANNSQSFDNYAAVKLAGTQSWGGSLAPITELDTPAARAAGIGFAQAQDGFVNSALFDEYLNAARMEANYRFDDSALKSISVALRYSDHKKSKTNQGYFLTAQTYPSDDVIPEEARRGVADLGWAGLGNVVAYDALGLINSDFYRRWDAGSLEPDRLGDTYAIREKVWQPSIKADFEVTTDAVRMFGNVGVQGVITDQRGTGYTSLVGPSLRVQATPISDGAKYTRVLPSMNLNFDLGGGHTVRFAAAKVISRPRIDFLNPGSSVKFRNNVAEVTSTDPARGPWLSTGGNARLRPYEANQLDLSYEYYFASDGFISASGFYKKLVNWNVQNTTIRDYTQFYIPGYHRAVSSDGQTVYTPATFLGVDTTYTGGLRGEVKGIELQTSFPLRILTGALDGFGITGAAALTDGGLDNGNDIPGLSSRVFQGTAYFEKSGFSARVSANNRSGWVSEDRGGSNTIAPLNRSGQTLVDAQIGYDFAGTGIRYLQGLRVSLQAMNLTNERDTYSDSTTGLFLRNETFGRNFMANLTYAIF</sequence>
<dbReference type="InterPro" id="IPR012910">
    <property type="entry name" value="Plug_dom"/>
</dbReference>
<dbReference type="InterPro" id="IPR036942">
    <property type="entry name" value="Beta-barrel_TonB_sf"/>
</dbReference>
<evidence type="ECO:0000256" key="3">
    <source>
        <dbReference type="ARBA" id="ARBA00023237"/>
    </source>
</evidence>
<feature type="chain" id="PRO_5016045350" evidence="5">
    <location>
        <begin position="25"/>
        <end position="958"/>
    </location>
</feature>
<evidence type="ECO:0000256" key="5">
    <source>
        <dbReference type="SAM" id="SignalP"/>
    </source>
</evidence>
<comment type="subcellular location">
    <subcellularLocation>
        <location evidence="1">Cell outer membrane</location>
    </subcellularLocation>
</comment>
<proteinExistence type="predicted"/>
<evidence type="ECO:0000313" key="7">
    <source>
        <dbReference type="EMBL" id="PZQ62910.1"/>
    </source>
</evidence>
<dbReference type="Pfam" id="PF07715">
    <property type="entry name" value="Plug"/>
    <property type="match status" value="1"/>
</dbReference>
<feature type="signal peptide" evidence="5">
    <location>
        <begin position="1"/>
        <end position="24"/>
    </location>
</feature>
<dbReference type="AlphaFoldDB" id="A0A2W5RHW4"/>
<dbReference type="PANTHER" id="PTHR40980:SF3">
    <property type="entry name" value="TONB-DEPENDENT RECEPTOR-LIKE BETA-BARREL DOMAIN-CONTAINING PROTEIN"/>
    <property type="match status" value="1"/>
</dbReference>
<comment type="caution">
    <text evidence="7">The sequence shown here is derived from an EMBL/GenBank/DDBJ whole genome shotgun (WGS) entry which is preliminary data.</text>
</comment>
<keyword evidence="2" id="KW-0472">Membrane</keyword>
<feature type="domain" description="TonB-dependent receptor plug" evidence="6">
    <location>
        <begin position="75"/>
        <end position="174"/>
    </location>
</feature>
<feature type="region of interest" description="Disordered" evidence="4">
    <location>
        <begin position="27"/>
        <end position="51"/>
    </location>
</feature>
<dbReference type="Gene3D" id="2.170.130.10">
    <property type="entry name" value="TonB-dependent receptor, plug domain"/>
    <property type="match status" value="1"/>
</dbReference>
<keyword evidence="5" id="KW-0732">Signal</keyword>
<dbReference type="EMBL" id="QFQI01000001">
    <property type="protein sequence ID" value="PZQ62910.1"/>
    <property type="molecule type" value="Genomic_DNA"/>
</dbReference>
<protein>
    <submittedName>
        <fullName evidence="7">TonB-dependent receptor</fullName>
    </submittedName>
</protein>
<gene>
    <name evidence="7" type="ORF">DI544_01585</name>
</gene>
<evidence type="ECO:0000259" key="6">
    <source>
        <dbReference type="Pfam" id="PF07715"/>
    </source>
</evidence>
<dbReference type="Proteomes" id="UP000249229">
    <property type="component" value="Unassembled WGS sequence"/>
</dbReference>
<keyword evidence="7" id="KW-0675">Receptor</keyword>
<dbReference type="PANTHER" id="PTHR40980">
    <property type="entry name" value="PLUG DOMAIN-CONTAINING PROTEIN"/>
    <property type="match status" value="1"/>
</dbReference>
<reference evidence="7 8" key="1">
    <citation type="submission" date="2017-08" db="EMBL/GenBank/DDBJ databases">
        <title>Infants hospitalized years apart are colonized by the same room-sourced microbial strains.</title>
        <authorList>
            <person name="Brooks B."/>
            <person name="Olm M.R."/>
            <person name="Firek B.A."/>
            <person name="Baker R."/>
            <person name="Thomas B.C."/>
            <person name="Morowitz M.J."/>
            <person name="Banfield J.F."/>
        </authorList>
    </citation>
    <scope>NUCLEOTIDE SEQUENCE [LARGE SCALE GENOMIC DNA]</scope>
    <source>
        <strain evidence="7">S2_005_001_R1_22</strain>
    </source>
</reference>
<feature type="region of interest" description="Disordered" evidence="4">
    <location>
        <begin position="387"/>
        <end position="409"/>
    </location>
</feature>
<dbReference type="InterPro" id="IPR037066">
    <property type="entry name" value="Plug_dom_sf"/>
</dbReference>
<evidence type="ECO:0000256" key="1">
    <source>
        <dbReference type="ARBA" id="ARBA00004442"/>
    </source>
</evidence>
<dbReference type="GO" id="GO:0009279">
    <property type="term" value="C:cell outer membrane"/>
    <property type="evidence" value="ECO:0007669"/>
    <property type="project" value="UniProtKB-SubCell"/>
</dbReference>
<accession>A0A2W5RHW4</accession>
<dbReference type="NCBIfam" id="TIGR01782">
    <property type="entry name" value="TonB-Xanth-Caul"/>
    <property type="match status" value="1"/>
</dbReference>
<dbReference type="SUPFAM" id="SSF56935">
    <property type="entry name" value="Porins"/>
    <property type="match status" value="1"/>
</dbReference>
<dbReference type="Gene3D" id="2.40.170.20">
    <property type="entry name" value="TonB-dependent receptor, beta-barrel domain"/>
    <property type="match status" value="1"/>
</dbReference>
<organism evidence="7 8">
    <name type="scientific">Sphingomonas taxi</name>
    <dbReference type="NCBI Taxonomy" id="1549858"/>
    <lineage>
        <taxon>Bacteria</taxon>
        <taxon>Pseudomonadati</taxon>
        <taxon>Pseudomonadota</taxon>
        <taxon>Alphaproteobacteria</taxon>
        <taxon>Sphingomonadales</taxon>
        <taxon>Sphingomonadaceae</taxon>
        <taxon>Sphingomonas</taxon>
    </lineage>
</organism>
<evidence type="ECO:0000256" key="2">
    <source>
        <dbReference type="ARBA" id="ARBA00023136"/>
    </source>
</evidence>
<evidence type="ECO:0000313" key="8">
    <source>
        <dbReference type="Proteomes" id="UP000249229"/>
    </source>
</evidence>